<organism evidence="1 2">
    <name type="scientific">Dovyalis caffra</name>
    <dbReference type="NCBI Taxonomy" id="77055"/>
    <lineage>
        <taxon>Eukaryota</taxon>
        <taxon>Viridiplantae</taxon>
        <taxon>Streptophyta</taxon>
        <taxon>Embryophyta</taxon>
        <taxon>Tracheophyta</taxon>
        <taxon>Spermatophyta</taxon>
        <taxon>Magnoliopsida</taxon>
        <taxon>eudicotyledons</taxon>
        <taxon>Gunneridae</taxon>
        <taxon>Pentapetalae</taxon>
        <taxon>rosids</taxon>
        <taxon>fabids</taxon>
        <taxon>Malpighiales</taxon>
        <taxon>Salicaceae</taxon>
        <taxon>Flacourtieae</taxon>
        <taxon>Dovyalis</taxon>
    </lineage>
</organism>
<sequence length="74" mass="8560">MTYDGQFDEVRHNGDGIEVSGDEVLMVGLILVKRNSMKGVDQLWERWFLMGFKWVYENGRDGTSWVMIGGGCRW</sequence>
<evidence type="ECO:0000313" key="1">
    <source>
        <dbReference type="EMBL" id="CAK7338600.1"/>
    </source>
</evidence>
<reference evidence="1 2" key="1">
    <citation type="submission" date="2024-01" db="EMBL/GenBank/DDBJ databases">
        <authorList>
            <person name="Waweru B."/>
        </authorList>
    </citation>
    <scope>NUCLEOTIDE SEQUENCE [LARGE SCALE GENOMIC DNA]</scope>
</reference>
<evidence type="ECO:0000313" key="2">
    <source>
        <dbReference type="Proteomes" id="UP001314170"/>
    </source>
</evidence>
<dbReference type="AlphaFoldDB" id="A0AAV1RQE8"/>
<accession>A0AAV1RQE8</accession>
<comment type="caution">
    <text evidence="1">The sequence shown here is derived from an EMBL/GenBank/DDBJ whole genome shotgun (WGS) entry which is preliminary data.</text>
</comment>
<proteinExistence type="predicted"/>
<name>A0AAV1RQE8_9ROSI</name>
<dbReference type="EMBL" id="CAWUPB010001154">
    <property type="protein sequence ID" value="CAK7338600.1"/>
    <property type="molecule type" value="Genomic_DNA"/>
</dbReference>
<keyword evidence="2" id="KW-1185">Reference proteome</keyword>
<dbReference type="Proteomes" id="UP001314170">
    <property type="component" value="Unassembled WGS sequence"/>
</dbReference>
<gene>
    <name evidence="1" type="ORF">DCAF_LOCUS13648</name>
</gene>
<protein>
    <submittedName>
        <fullName evidence="1">Uncharacterized protein</fullName>
    </submittedName>
</protein>